<feature type="region of interest" description="Disordered" evidence="1">
    <location>
        <begin position="1"/>
        <end position="59"/>
    </location>
</feature>
<feature type="compositionally biased region" description="Pro residues" evidence="1">
    <location>
        <begin position="1"/>
        <end position="10"/>
    </location>
</feature>
<evidence type="ECO:0000256" key="1">
    <source>
        <dbReference type="SAM" id="MobiDB-lite"/>
    </source>
</evidence>
<reference evidence="2 3" key="1">
    <citation type="submission" date="2018-04" db="EMBL/GenBank/DDBJ databases">
        <title>Genomic Encyclopedia of Type Strains, Phase III (KMG-III): the genomes of soil and plant-associated and newly described type strains.</title>
        <authorList>
            <person name="Whitman W."/>
        </authorList>
    </citation>
    <scope>NUCLEOTIDE SEQUENCE [LARGE SCALE GENOMIC DNA]</scope>
    <source>
        <strain evidence="2 3">JA192</strain>
    </source>
</reference>
<gene>
    <name evidence="2" type="ORF">C8J29_103513</name>
</gene>
<accession>A0ABX5J897</accession>
<proteinExistence type="predicted"/>
<dbReference type="RefSeq" id="WP_002721193.1">
    <property type="nucleotide sequence ID" value="NZ_MABH01000138.1"/>
</dbReference>
<feature type="compositionally biased region" description="Polar residues" evidence="1">
    <location>
        <begin position="40"/>
        <end position="59"/>
    </location>
</feature>
<evidence type="ECO:0000313" key="3">
    <source>
        <dbReference type="Proteomes" id="UP000240800"/>
    </source>
</evidence>
<keyword evidence="3" id="KW-1185">Reference proteome</keyword>
<dbReference type="EMBL" id="PZZW01000003">
    <property type="protein sequence ID" value="PTM79411.1"/>
    <property type="molecule type" value="Genomic_DNA"/>
</dbReference>
<protein>
    <submittedName>
        <fullName evidence="2">Uncharacterized protein</fullName>
    </submittedName>
</protein>
<evidence type="ECO:0000313" key="2">
    <source>
        <dbReference type="EMBL" id="PTM79411.1"/>
    </source>
</evidence>
<organism evidence="2 3">
    <name type="scientific">Cereibacter johrii</name>
    <dbReference type="NCBI Taxonomy" id="445629"/>
    <lineage>
        <taxon>Bacteria</taxon>
        <taxon>Pseudomonadati</taxon>
        <taxon>Pseudomonadota</taxon>
        <taxon>Alphaproteobacteria</taxon>
        <taxon>Rhodobacterales</taxon>
        <taxon>Paracoccaceae</taxon>
        <taxon>Cereibacter</taxon>
    </lineage>
</organism>
<name>A0ABX5J897_9RHOB</name>
<dbReference type="Proteomes" id="UP000240800">
    <property type="component" value="Unassembled WGS sequence"/>
</dbReference>
<sequence length="59" mass="6200">MTAKMPPIPPANRSDKGPGGAAHETPETSGAASRPDPDKQGQQANSKINTTHQGHQQDR</sequence>
<comment type="caution">
    <text evidence="2">The sequence shown here is derived from an EMBL/GenBank/DDBJ whole genome shotgun (WGS) entry which is preliminary data.</text>
</comment>